<proteinExistence type="predicted"/>
<reference evidence="3" key="1">
    <citation type="submission" date="2016-10" db="EMBL/GenBank/DDBJ databases">
        <authorList>
            <person name="Varghese N."/>
            <person name="Submissions S."/>
        </authorList>
    </citation>
    <scope>NUCLEOTIDE SEQUENCE [LARGE SCALE GENOMIC DNA]</scope>
    <source>
        <strain evidence="3">DSM 45237</strain>
    </source>
</reference>
<feature type="region of interest" description="Disordered" evidence="1">
    <location>
        <begin position="234"/>
        <end position="278"/>
    </location>
</feature>
<evidence type="ECO:0000256" key="1">
    <source>
        <dbReference type="SAM" id="MobiDB-lite"/>
    </source>
</evidence>
<gene>
    <name evidence="2" type="ORF">SAMN04488561_1487</name>
</gene>
<protein>
    <submittedName>
        <fullName evidence="2">Uncharacterized protein</fullName>
    </submittedName>
</protein>
<dbReference type="EMBL" id="FNUC01000003">
    <property type="protein sequence ID" value="SEE48867.1"/>
    <property type="molecule type" value="Genomic_DNA"/>
</dbReference>
<keyword evidence="3" id="KW-1185">Reference proteome</keyword>
<evidence type="ECO:0000313" key="3">
    <source>
        <dbReference type="Proteomes" id="UP000181980"/>
    </source>
</evidence>
<accession>A0A1H5J9C8</accession>
<dbReference type="Proteomes" id="UP000181980">
    <property type="component" value="Unassembled WGS sequence"/>
</dbReference>
<dbReference type="AlphaFoldDB" id="A0A1H5J9C8"/>
<organism evidence="2 3">
    <name type="scientific">Jiangella alba</name>
    <dbReference type="NCBI Taxonomy" id="561176"/>
    <lineage>
        <taxon>Bacteria</taxon>
        <taxon>Bacillati</taxon>
        <taxon>Actinomycetota</taxon>
        <taxon>Actinomycetes</taxon>
        <taxon>Jiangellales</taxon>
        <taxon>Jiangellaceae</taxon>
        <taxon>Jiangella</taxon>
    </lineage>
</organism>
<feature type="compositionally biased region" description="Basic and acidic residues" evidence="1">
    <location>
        <begin position="242"/>
        <end position="259"/>
    </location>
</feature>
<name>A0A1H5J9C8_9ACTN</name>
<evidence type="ECO:0000313" key="2">
    <source>
        <dbReference type="EMBL" id="SEE48867.1"/>
    </source>
</evidence>
<sequence length="278" mass="30571">MVTEDMRERHCAVGDLHLSVRVSSAGLDPEQKATRLAWQVRSTDPDLPGILSDDHVYEFVERALTAREALRLVAHMLVDAGNEFRASAEGGLRFPLWLSAMAHRHLADLTFVTWTGISPSEVRTDGLPADQFLLAVDHVRDTLRSSAVEPGYGLHGPQLRSVLQEFAAKADRDVTVPHPGDPNGTPLYEGPAGDAHEHLMPGRYHAHERHDPTQEIIVLVTPAPLSGGLMAAAYSNADTDDQERTQHPRTPERPADRTQRPPSASQDPDRADPPFPQL</sequence>